<dbReference type="SUPFAM" id="SSF52972">
    <property type="entry name" value="ITPase-like"/>
    <property type="match status" value="1"/>
</dbReference>
<gene>
    <name evidence="3" type="ORF">CTOB1V02_LOCUS12726</name>
</gene>
<dbReference type="NCBIfam" id="TIGR00172">
    <property type="entry name" value="maf"/>
    <property type="match status" value="1"/>
</dbReference>
<sequence length="195" mass="21725">MKSILKGRKLILGSKSPRRSQLLKELDIPFVQKVADIDESFPEDMAVAEVAEYIARQKAIALMDRLKADDIILTADSVVICEGIIYGKPKDAEQAKAFISAIADNVHQVITGVCICDKDETISFSELSEVKLAPLAPNELDYYVREYMPIDKAGAYGIQEWIGHAKIEWIKGTYTNIMGLPTRLVYDSLLKFVGD</sequence>
<evidence type="ECO:0000256" key="2">
    <source>
        <dbReference type="ARBA" id="ARBA00022801"/>
    </source>
</evidence>
<dbReference type="HAMAP" id="MF_00528">
    <property type="entry name" value="Maf"/>
    <property type="match status" value="1"/>
</dbReference>
<evidence type="ECO:0000256" key="1">
    <source>
        <dbReference type="ARBA" id="ARBA00001968"/>
    </source>
</evidence>
<dbReference type="InterPro" id="IPR029001">
    <property type="entry name" value="ITPase-like_fam"/>
</dbReference>
<proteinExistence type="inferred from homology"/>
<evidence type="ECO:0000313" key="3">
    <source>
        <dbReference type="EMBL" id="CAD7234910.1"/>
    </source>
</evidence>
<dbReference type="AlphaFoldDB" id="A0A7R8WQF1"/>
<reference evidence="3" key="1">
    <citation type="submission" date="2020-11" db="EMBL/GenBank/DDBJ databases">
        <authorList>
            <person name="Tran Van P."/>
        </authorList>
    </citation>
    <scope>NUCLEOTIDE SEQUENCE</scope>
</reference>
<accession>A0A7R8WQF1</accession>
<dbReference type="Gene3D" id="3.90.950.10">
    <property type="match status" value="1"/>
</dbReference>
<dbReference type="PANTHER" id="PTHR43213">
    <property type="entry name" value="BIFUNCTIONAL DTTP/UTP PYROPHOSPHATASE/METHYLTRANSFERASE PROTEIN-RELATED"/>
    <property type="match status" value="1"/>
</dbReference>
<dbReference type="CDD" id="cd00555">
    <property type="entry name" value="Maf"/>
    <property type="match status" value="1"/>
</dbReference>
<dbReference type="Pfam" id="PF02545">
    <property type="entry name" value="Maf"/>
    <property type="match status" value="1"/>
</dbReference>
<name>A0A7R8WQF1_9CRUS</name>
<dbReference type="GO" id="GO:0047429">
    <property type="term" value="F:nucleoside triphosphate diphosphatase activity"/>
    <property type="evidence" value="ECO:0007669"/>
    <property type="project" value="InterPro"/>
</dbReference>
<dbReference type="OrthoDB" id="10267058at2759"/>
<comment type="cofactor">
    <cofactor evidence="1">
        <name>a divalent metal cation</name>
        <dbReference type="ChEBI" id="CHEBI:60240"/>
    </cofactor>
</comment>
<dbReference type="InterPro" id="IPR003697">
    <property type="entry name" value="Maf-like"/>
</dbReference>
<dbReference type="EMBL" id="OB670411">
    <property type="protein sequence ID" value="CAD7234910.1"/>
    <property type="molecule type" value="Genomic_DNA"/>
</dbReference>
<organism evidence="3">
    <name type="scientific">Cyprideis torosa</name>
    <dbReference type="NCBI Taxonomy" id="163714"/>
    <lineage>
        <taxon>Eukaryota</taxon>
        <taxon>Metazoa</taxon>
        <taxon>Ecdysozoa</taxon>
        <taxon>Arthropoda</taxon>
        <taxon>Crustacea</taxon>
        <taxon>Oligostraca</taxon>
        <taxon>Ostracoda</taxon>
        <taxon>Podocopa</taxon>
        <taxon>Podocopida</taxon>
        <taxon>Cytherocopina</taxon>
        <taxon>Cytheroidea</taxon>
        <taxon>Cytherideidae</taxon>
        <taxon>Cyprideis</taxon>
    </lineage>
</organism>
<protein>
    <submittedName>
        <fullName evidence="3">Uncharacterized protein</fullName>
    </submittedName>
</protein>
<dbReference type="PIRSF" id="PIRSF006305">
    <property type="entry name" value="Maf"/>
    <property type="match status" value="1"/>
</dbReference>
<dbReference type="PANTHER" id="PTHR43213:SF5">
    <property type="entry name" value="BIFUNCTIONAL DTTP_UTP PYROPHOSPHATASE_METHYLTRANSFERASE PROTEIN-RELATED"/>
    <property type="match status" value="1"/>
</dbReference>
<keyword evidence="2" id="KW-0378">Hydrolase</keyword>